<dbReference type="Proteomes" id="UP000044602">
    <property type="component" value="Unassembled WGS sequence"/>
</dbReference>
<accession>A0A0G4MRG9</accession>
<dbReference type="EMBL" id="CVQH01024318">
    <property type="protein sequence ID" value="CRK36774.1"/>
    <property type="molecule type" value="Genomic_DNA"/>
</dbReference>
<evidence type="ECO:0000313" key="2">
    <source>
        <dbReference type="Proteomes" id="UP000044602"/>
    </source>
</evidence>
<dbReference type="AlphaFoldDB" id="A0A0G4MRG9"/>
<name>A0A0G4MRG9_VERLO</name>
<reference evidence="1 2" key="1">
    <citation type="submission" date="2015-05" db="EMBL/GenBank/DDBJ databases">
        <authorList>
            <person name="Wang D.B."/>
            <person name="Wang M."/>
        </authorList>
    </citation>
    <scope>NUCLEOTIDE SEQUENCE [LARGE SCALE GENOMIC DNA]</scope>
    <source>
        <strain evidence="1">VL1</strain>
    </source>
</reference>
<keyword evidence="2" id="KW-1185">Reference proteome</keyword>
<protein>
    <submittedName>
        <fullName evidence="1">Uncharacterized protein</fullName>
    </submittedName>
</protein>
<proteinExistence type="predicted"/>
<feature type="non-terminal residue" evidence="1">
    <location>
        <position position="1"/>
    </location>
</feature>
<sequence length="30" mass="3791">PHVRRRQGWRRGAWFHQLHPARRSPCSIWR</sequence>
<gene>
    <name evidence="1" type="ORF">BN1708_020097</name>
</gene>
<evidence type="ECO:0000313" key="1">
    <source>
        <dbReference type="EMBL" id="CRK36774.1"/>
    </source>
</evidence>
<organism evidence="1 2">
    <name type="scientific">Verticillium longisporum</name>
    <name type="common">Verticillium dahliae var. longisporum</name>
    <dbReference type="NCBI Taxonomy" id="100787"/>
    <lineage>
        <taxon>Eukaryota</taxon>
        <taxon>Fungi</taxon>
        <taxon>Dikarya</taxon>
        <taxon>Ascomycota</taxon>
        <taxon>Pezizomycotina</taxon>
        <taxon>Sordariomycetes</taxon>
        <taxon>Hypocreomycetidae</taxon>
        <taxon>Glomerellales</taxon>
        <taxon>Plectosphaerellaceae</taxon>
        <taxon>Verticillium</taxon>
    </lineage>
</organism>